<comment type="caution">
    <text evidence="1">The sequence shown here is derived from an EMBL/GenBank/DDBJ whole genome shotgun (WGS) entry which is preliminary data.</text>
</comment>
<dbReference type="EMBL" id="JANAKD010002910">
    <property type="protein sequence ID" value="KAJ3472714.1"/>
    <property type="molecule type" value="Genomic_DNA"/>
</dbReference>
<accession>A0ACC1QDK9</accession>
<organism evidence="1 2">
    <name type="scientific">Lecanicillium saksenae</name>
    <dbReference type="NCBI Taxonomy" id="468837"/>
    <lineage>
        <taxon>Eukaryota</taxon>
        <taxon>Fungi</taxon>
        <taxon>Dikarya</taxon>
        <taxon>Ascomycota</taxon>
        <taxon>Pezizomycotina</taxon>
        <taxon>Sordariomycetes</taxon>
        <taxon>Hypocreomycetidae</taxon>
        <taxon>Hypocreales</taxon>
        <taxon>Cordycipitaceae</taxon>
        <taxon>Lecanicillium</taxon>
    </lineage>
</organism>
<evidence type="ECO:0000313" key="2">
    <source>
        <dbReference type="Proteomes" id="UP001148737"/>
    </source>
</evidence>
<dbReference type="Proteomes" id="UP001148737">
    <property type="component" value="Unassembled WGS sequence"/>
</dbReference>
<keyword evidence="2" id="KW-1185">Reference proteome</keyword>
<sequence length="228" mass="25309">MFINYAVPDQARPKARREKTKAAVVKDSDPDSESGSATQSRRQRKWAPRVRTGCVSCRQRRIKCDEKKPACDNCTSKGRKCEGYEAWLVTWQPAQAAAAAAVPTPQPSPIKTPFPNIPEAQERQLFYLFRRHFVVDVSAVFPSDFWRRGALLACQEYPAAWHAALAIGAMYRSEQRSASGHGGLGSDSDDGAAAATAARLRQERDADEVAALKHCGRAMRLLAERWFS</sequence>
<evidence type="ECO:0000313" key="1">
    <source>
        <dbReference type="EMBL" id="KAJ3472714.1"/>
    </source>
</evidence>
<proteinExistence type="predicted"/>
<protein>
    <submittedName>
        <fullName evidence="1">Uncharacterized protein</fullName>
    </submittedName>
</protein>
<reference evidence="1" key="1">
    <citation type="submission" date="2022-07" db="EMBL/GenBank/DDBJ databases">
        <title>Genome Sequence of Lecanicillium saksenae.</title>
        <authorList>
            <person name="Buettner E."/>
        </authorList>
    </citation>
    <scope>NUCLEOTIDE SEQUENCE</scope>
    <source>
        <strain evidence="1">VT-O1</strain>
    </source>
</reference>
<name>A0ACC1QDK9_9HYPO</name>
<gene>
    <name evidence="1" type="ORF">NLG97_g10769</name>
</gene>